<dbReference type="AlphaFoldDB" id="A0A484HDT0"/>
<feature type="transmembrane region" description="Helical" evidence="11">
    <location>
        <begin position="20"/>
        <end position="41"/>
    </location>
</feature>
<dbReference type="PIRSF" id="PIRSF003097">
    <property type="entry name" value="FtsX"/>
    <property type="match status" value="1"/>
</dbReference>
<evidence type="ECO:0000256" key="11">
    <source>
        <dbReference type="SAM" id="Phobius"/>
    </source>
</evidence>
<evidence type="ECO:0000256" key="8">
    <source>
        <dbReference type="ARBA" id="ARBA00023136"/>
    </source>
</evidence>
<evidence type="ECO:0000256" key="2">
    <source>
        <dbReference type="ARBA" id="ARBA00007379"/>
    </source>
</evidence>
<dbReference type="InterPro" id="IPR003838">
    <property type="entry name" value="ABC3_permease_C"/>
</dbReference>
<sequence length="293" mass="33182">MTFSIKPALRDINQNRFLNVVTIITIALSALIVSSFSLFFLNLTEIAAEWRRGSRMMAYLGKDAPDPNPDALEKRIRTMRGVRRLSFISSEEALSRLRERMSRQSSLFDALGKNPLPDAFEIHIDPDIREWEDVESLARRVESIQGVEEVEYGQKWAGNFSAVFNVLRLAGYSLGGIFFMASLLIVSNTTRLILYSRREEIEIIRLVGGADRFIKAPLYMESLIQGAAGGLIGLAAVFVIYTLISSSSMIQGMGFSLFELRFFSPYFLILILFLSMFVGWLGCYISIKQHLKY</sequence>
<protein>
    <recommendedName>
        <fullName evidence="3 10">Cell division protein FtsX</fullName>
    </recommendedName>
</protein>
<comment type="subcellular location">
    <subcellularLocation>
        <location evidence="1">Cell membrane</location>
        <topology evidence="1">Multi-pass membrane protein</topology>
    </subcellularLocation>
</comment>
<dbReference type="Gene3D" id="3.30.70.3040">
    <property type="match status" value="1"/>
</dbReference>
<dbReference type="InterPro" id="IPR004513">
    <property type="entry name" value="FtsX"/>
</dbReference>
<accession>A0A484HDT0</accession>
<dbReference type="PANTHER" id="PTHR47755:SF1">
    <property type="entry name" value="CELL DIVISION PROTEIN FTSX"/>
    <property type="match status" value="1"/>
</dbReference>
<feature type="transmembrane region" description="Helical" evidence="11">
    <location>
        <begin position="222"/>
        <end position="244"/>
    </location>
</feature>
<dbReference type="PANTHER" id="PTHR47755">
    <property type="entry name" value="CELL DIVISION PROTEIN FTSX"/>
    <property type="match status" value="1"/>
</dbReference>
<dbReference type="GO" id="GO:0005886">
    <property type="term" value="C:plasma membrane"/>
    <property type="evidence" value="ECO:0007669"/>
    <property type="project" value="UniProtKB-SubCell"/>
</dbReference>
<keyword evidence="7 11" id="KW-1133">Transmembrane helix</keyword>
<keyword evidence="5 10" id="KW-0132">Cell division</keyword>
<keyword evidence="4 10" id="KW-1003">Cell membrane</keyword>
<keyword evidence="6 11" id="KW-0812">Transmembrane</keyword>
<reference evidence="14" key="1">
    <citation type="submission" date="2019-01" db="EMBL/GenBank/DDBJ databases">
        <authorList>
            <consortium name="Genoscope - CEA"/>
            <person name="William W."/>
        </authorList>
    </citation>
    <scope>NUCLEOTIDE SEQUENCE</scope>
    <source>
        <strain evidence="14">CR-1</strain>
    </source>
</reference>
<evidence type="ECO:0000313" key="14">
    <source>
        <dbReference type="EMBL" id="VEN73346.1"/>
    </source>
</evidence>
<gene>
    <name evidence="14" type="ORF">EPICR_160008</name>
</gene>
<dbReference type="Pfam" id="PF18075">
    <property type="entry name" value="FtsX_ECD"/>
    <property type="match status" value="1"/>
</dbReference>
<evidence type="ECO:0000256" key="3">
    <source>
        <dbReference type="ARBA" id="ARBA00021907"/>
    </source>
</evidence>
<name>A0A484HDT0_9BACT</name>
<organism evidence="14">
    <name type="scientific">uncultured Desulfobacteraceae bacterium</name>
    <dbReference type="NCBI Taxonomy" id="218296"/>
    <lineage>
        <taxon>Bacteria</taxon>
        <taxon>Pseudomonadati</taxon>
        <taxon>Thermodesulfobacteriota</taxon>
        <taxon>Desulfobacteria</taxon>
        <taxon>Desulfobacterales</taxon>
        <taxon>Desulfobacteraceae</taxon>
        <taxon>environmental samples</taxon>
    </lineage>
</organism>
<evidence type="ECO:0000256" key="10">
    <source>
        <dbReference type="PIRNR" id="PIRNR003097"/>
    </source>
</evidence>
<evidence type="ECO:0000256" key="1">
    <source>
        <dbReference type="ARBA" id="ARBA00004651"/>
    </source>
</evidence>
<dbReference type="GO" id="GO:0032153">
    <property type="term" value="C:cell division site"/>
    <property type="evidence" value="ECO:0007669"/>
    <property type="project" value="TreeGrafter"/>
</dbReference>
<keyword evidence="8 10" id="KW-0472">Membrane</keyword>
<proteinExistence type="inferred from homology"/>
<dbReference type="EMBL" id="CAACVI010000008">
    <property type="protein sequence ID" value="VEN73346.1"/>
    <property type="molecule type" value="Genomic_DNA"/>
</dbReference>
<comment type="similarity">
    <text evidence="2 10">Belongs to the ABC-4 integral membrane protein family. FtsX subfamily.</text>
</comment>
<feature type="domain" description="ABC3 transporter permease C-terminal" evidence="12">
    <location>
        <begin position="174"/>
        <end position="289"/>
    </location>
</feature>
<evidence type="ECO:0000256" key="5">
    <source>
        <dbReference type="ARBA" id="ARBA00022618"/>
    </source>
</evidence>
<feature type="domain" description="FtsX extracellular" evidence="13">
    <location>
        <begin position="56"/>
        <end position="150"/>
    </location>
</feature>
<evidence type="ECO:0000259" key="12">
    <source>
        <dbReference type="Pfam" id="PF02687"/>
    </source>
</evidence>
<evidence type="ECO:0000259" key="13">
    <source>
        <dbReference type="Pfam" id="PF18075"/>
    </source>
</evidence>
<evidence type="ECO:0000256" key="9">
    <source>
        <dbReference type="ARBA" id="ARBA00023306"/>
    </source>
</evidence>
<evidence type="ECO:0000256" key="4">
    <source>
        <dbReference type="ARBA" id="ARBA00022475"/>
    </source>
</evidence>
<dbReference type="InterPro" id="IPR040690">
    <property type="entry name" value="FtsX_ECD"/>
</dbReference>
<dbReference type="GO" id="GO:0051301">
    <property type="term" value="P:cell division"/>
    <property type="evidence" value="ECO:0007669"/>
    <property type="project" value="UniProtKB-KW"/>
</dbReference>
<dbReference type="Pfam" id="PF02687">
    <property type="entry name" value="FtsX"/>
    <property type="match status" value="1"/>
</dbReference>
<feature type="transmembrane region" description="Helical" evidence="11">
    <location>
        <begin position="264"/>
        <end position="287"/>
    </location>
</feature>
<feature type="transmembrane region" description="Helical" evidence="11">
    <location>
        <begin position="169"/>
        <end position="188"/>
    </location>
</feature>
<evidence type="ECO:0000256" key="6">
    <source>
        <dbReference type="ARBA" id="ARBA00022692"/>
    </source>
</evidence>
<keyword evidence="9 10" id="KW-0131">Cell cycle</keyword>
<evidence type="ECO:0000256" key="7">
    <source>
        <dbReference type="ARBA" id="ARBA00022989"/>
    </source>
</evidence>